<gene>
    <name evidence="3" type="ORF">GCM10010531_12600</name>
</gene>
<dbReference type="Proteomes" id="UP001499924">
    <property type="component" value="Unassembled WGS sequence"/>
</dbReference>
<comment type="caution">
    <text evidence="3">The sequence shown here is derived from an EMBL/GenBank/DDBJ whole genome shotgun (WGS) entry which is preliminary data.</text>
</comment>
<dbReference type="EMBL" id="BAAAVV010000002">
    <property type="protein sequence ID" value="GAA3162308.1"/>
    <property type="molecule type" value="Genomic_DNA"/>
</dbReference>
<evidence type="ECO:0000313" key="4">
    <source>
        <dbReference type="Proteomes" id="UP001499924"/>
    </source>
</evidence>
<dbReference type="Gene3D" id="3.40.50.620">
    <property type="entry name" value="HUPs"/>
    <property type="match status" value="2"/>
</dbReference>
<accession>A0ABP6NZU2</accession>
<proteinExistence type="inferred from homology"/>
<keyword evidence="4" id="KW-1185">Reference proteome</keyword>
<evidence type="ECO:0000256" key="1">
    <source>
        <dbReference type="ARBA" id="ARBA00008791"/>
    </source>
</evidence>
<feature type="domain" description="UspA" evidence="2">
    <location>
        <begin position="4"/>
        <end position="141"/>
    </location>
</feature>
<dbReference type="PANTHER" id="PTHR46268">
    <property type="entry name" value="STRESS RESPONSE PROTEIN NHAX"/>
    <property type="match status" value="1"/>
</dbReference>
<dbReference type="SUPFAM" id="SSF52402">
    <property type="entry name" value="Adenine nucleotide alpha hydrolases-like"/>
    <property type="match status" value="2"/>
</dbReference>
<dbReference type="Pfam" id="PF00582">
    <property type="entry name" value="Usp"/>
    <property type="match status" value="2"/>
</dbReference>
<reference evidence="4" key="1">
    <citation type="journal article" date="2019" name="Int. J. Syst. Evol. Microbiol.">
        <title>The Global Catalogue of Microorganisms (GCM) 10K type strain sequencing project: providing services to taxonomists for standard genome sequencing and annotation.</title>
        <authorList>
            <consortium name="The Broad Institute Genomics Platform"/>
            <consortium name="The Broad Institute Genome Sequencing Center for Infectious Disease"/>
            <person name="Wu L."/>
            <person name="Ma J."/>
        </authorList>
    </citation>
    <scope>NUCLEOTIDE SEQUENCE [LARGE SCALE GENOMIC DNA]</scope>
    <source>
        <strain evidence="4">JCM 15614</strain>
    </source>
</reference>
<dbReference type="PRINTS" id="PR01438">
    <property type="entry name" value="UNVRSLSTRESS"/>
</dbReference>
<dbReference type="RefSeq" id="WP_344687818.1">
    <property type="nucleotide sequence ID" value="NZ_BAAAVV010000002.1"/>
</dbReference>
<dbReference type="PANTHER" id="PTHR46268:SF6">
    <property type="entry name" value="UNIVERSAL STRESS PROTEIN UP12"/>
    <property type="match status" value="1"/>
</dbReference>
<evidence type="ECO:0000259" key="2">
    <source>
        <dbReference type="Pfam" id="PF00582"/>
    </source>
</evidence>
<sequence length="293" mass="30175">MTGRPVVVGVDASDAAMHAVRFAAEEARLRSAPLRIVHAVRWPFDRTTEPWPDVEGTGLLRSGADAVVQAAAESVADLLPADRITAEVADGGATAVLLTAAADAQLLVVGSRGSGGVAGLLLGSTASGVVAHADCPVVVLPDETAALVRDRRSVVVGVEGHPEDEEVLAFAVAEAIARETDVLAVHAWQDVVLGAAFQSVGPLVDWAGVLADEERLLSEAVAGWREKEPDVTVREAVVRDRPARALVAAALTAQLLVVGRHAHRTLGSATHGVVHRATCPVAVVPVGQGGGPR</sequence>
<comment type="similarity">
    <text evidence="1">Belongs to the universal stress protein A family.</text>
</comment>
<dbReference type="InterPro" id="IPR006016">
    <property type="entry name" value="UspA"/>
</dbReference>
<protein>
    <submittedName>
        <fullName evidence="3">Universal stress protein</fullName>
    </submittedName>
</protein>
<feature type="domain" description="UspA" evidence="2">
    <location>
        <begin position="152"/>
        <end position="285"/>
    </location>
</feature>
<evidence type="ECO:0000313" key="3">
    <source>
        <dbReference type="EMBL" id="GAA3162308.1"/>
    </source>
</evidence>
<dbReference type="InterPro" id="IPR006015">
    <property type="entry name" value="Universal_stress_UspA"/>
</dbReference>
<name>A0ABP6NZU2_9ACTN</name>
<organism evidence="3 4">
    <name type="scientific">Blastococcus jejuensis</name>
    <dbReference type="NCBI Taxonomy" id="351224"/>
    <lineage>
        <taxon>Bacteria</taxon>
        <taxon>Bacillati</taxon>
        <taxon>Actinomycetota</taxon>
        <taxon>Actinomycetes</taxon>
        <taxon>Geodermatophilales</taxon>
        <taxon>Geodermatophilaceae</taxon>
        <taxon>Blastococcus</taxon>
    </lineage>
</organism>
<dbReference type="InterPro" id="IPR014729">
    <property type="entry name" value="Rossmann-like_a/b/a_fold"/>
</dbReference>